<dbReference type="AlphaFoldDB" id="A0A498CGR6"/>
<feature type="compositionally biased region" description="Gly residues" evidence="1">
    <location>
        <begin position="70"/>
        <end position="82"/>
    </location>
</feature>
<evidence type="ECO:0000259" key="2">
    <source>
        <dbReference type="SMART" id="SM00834"/>
    </source>
</evidence>
<accession>A0A498CGR6</accession>
<dbReference type="Proteomes" id="UP000275461">
    <property type="component" value="Unassembled WGS sequence"/>
</dbReference>
<evidence type="ECO:0000313" key="3">
    <source>
        <dbReference type="EMBL" id="RLK51521.1"/>
    </source>
</evidence>
<comment type="caution">
    <text evidence="3">The sequence shown here is derived from an EMBL/GenBank/DDBJ whole genome shotgun (WGS) entry which is preliminary data.</text>
</comment>
<proteinExistence type="predicted"/>
<dbReference type="PANTHER" id="PTHR34404:SF2">
    <property type="entry name" value="CONSERVED SERINE RICH PROTEIN"/>
    <property type="match status" value="1"/>
</dbReference>
<evidence type="ECO:0000256" key="1">
    <source>
        <dbReference type="SAM" id="MobiDB-lite"/>
    </source>
</evidence>
<name>A0A498CGR6_9GAMM</name>
<gene>
    <name evidence="3" type="ORF">DFR31_1464</name>
</gene>
<dbReference type="Pfam" id="PF09723">
    <property type="entry name" value="Zn_ribbon_8"/>
    <property type="match status" value="1"/>
</dbReference>
<dbReference type="SMART" id="SM00834">
    <property type="entry name" value="CxxC_CXXC_SSSS"/>
    <property type="match status" value="1"/>
</dbReference>
<sequence>MPIYEYRCEQCGHELEAIQSMSDEPLSDCPECNTASLQRKISAAGFRLKGSGWYETDFKSGNRRNVAESGGSGESGKSGDSGSGSSSSSSASSGGSCSHGKASA</sequence>
<dbReference type="InterPro" id="IPR013429">
    <property type="entry name" value="Regulatory_FmdB_Zinc_ribbon"/>
</dbReference>
<feature type="compositionally biased region" description="Low complexity" evidence="1">
    <location>
        <begin position="83"/>
        <end position="104"/>
    </location>
</feature>
<dbReference type="OrthoDB" id="9813321at2"/>
<feature type="domain" description="Putative regulatory protein FmdB zinc ribbon" evidence="2">
    <location>
        <begin position="1"/>
        <end position="42"/>
    </location>
</feature>
<feature type="region of interest" description="Disordered" evidence="1">
    <location>
        <begin position="59"/>
        <end position="104"/>
    </location>
</feature>
<protein>
    <submittedName>
        <fullName evidence="3">Putative FmdB family regulatory protein</fullName>
    </submittedName>
</protein>
<dbReference type="RefSeq" id="WP_121441927.1">
    <property type="nucleotide sequence ID" value="NZ_RCDA01000001.1"/>
</dbReference>
<keyword evidence="4" id="KW-1185">Reference proteome</keyword>
<evidence type="ECO:0000313" key="4">
    <source>
        <dbReference type="Proteomes" id="UP000275461"/>
    </source>
</evidence>
<dbReference type="NCBIfam" id="TIGR02605">
    <property type="entry name" value="CxxC_CxxC_SSSS"/>
    <property type="match status" value="1"/>
</dbReference>
<dbReference type="PANTHER" id="PTHR34404">
    <property type="entry name" value="REGULATORY PROTEIN, FMDB FAMILY"/>
    <property type="match status" value="1"/>
</dbReference>
<reference evidence="3 4" key="1">
    <citation type="submission" date="2018-10" db="EMBL/GenBank/DDBJ databases">
        <title>Genomic Encyclopedia of Type Strains, Phase IV (KMG-IV): sequencing the most valuable type-strain genomes for metagenomic binning, comparative biology and taxonomic classification.</title>
        <authorList>
            <person name="Goeker M."/>
        </authorList>
    </citation>
    <scope>NUCLEOTIDE SEQUENCE [LARGE SCALE GENOMIC DNA]</scope>
    <source>
        <strain evidence="3 4">DSM 12769</strain>
    </source>
</reference>
<dbReference type="EMBL" id="RCDA01000001">
    <property type="protein sequence ID" value="RLK51521.1"/>
    <property type="molecule type" value="Genomic_DNA"/>
</dbReference>
<organism evidence="3 4">
    <name type="scientific">Alkalispirillum mobile</name>
    <dbReference type="NCBI Taxonomy" id="85925"/>
    <lineage>
        <taxon>Bacteria</taxon>
        <taxon>Pseudomonadati</taxon>
        <taxon>Pseudomonadota</taxon>
        <taxon>Gammaproteobacteria</taxon>
        <taxon>Chromatiales</taxon>
        <taxon>Ectothiorhodospiraceae</taxon>
        <taxon>Alkalispirillum</taxon>
    </lineage>
</organism>